<feature type="region of interest" description="Disordered" evidence="10">
    <location>
        <begin position="819"/>
        <end position="920"/>
    </location>
</feature>
<dbReference type="PANTHER" id="PTHR11125">
    <property type="entry name" value="SUPPRESSOR OF TY 5"/>
    <property type="match status" value="1"/>
</dbReference>
<dbReference type="InterPro" id="IPR005824">
    <property type="entry name" value="KOW"/>
</dbReference>
<comment type="similarity">
    <text evidence="2 9">Belongs to the SPT5 family.</text>
</comment>
<dbReference type="InterPro" id="IPR041976">
    <property type="entry name" value="KOW_Spt5_3"/>
</dbReference>
<feature type="domain" description="KOW" evidence="11">
    <location>
        <begin position="449"/>
        <end position="476"/>
    </location>
</feature>
<evidence type="ECO:0000313" key="13">
    <source>
        <dbReference type="EMBL" id="ORY31230.1"/>
    </source>
</evidence>
<dbReference type="Pfam" id="PF23037">
    <property type="entry name" value="KOWx_SPT5"/>
    <property type="match status" value="1"/>
</dbReference>
<dbReference type="CDD" id="cd06082">
    <property type="entry name" value="KOW_Spt5_2"/>
    <property type="match status" value="1"/>
</dbReference>
<dbReference type="SMART" id="SM00739">
    <property type="entry name" value="KOW"/>
    <property type="match status" value="5"/>
</dbReference>
<dbReference type="InterPro" id="IPR017071">
    <property type="entry name" value="TF_Spt5_eukaryote"/>
</dbReference>
<feature type="domain" description="Spt5 C-terminal" evidence="12">
    <location>
        <begin position="804"/>
        <end position="964"/>
    </location>
</feature>
<evidence type="ECO:0000256" key="1">
    <source>
        <dbReference type="ARBA" id="ARBA00004123"/>
    </source>
</evidence>
<dbReference type="InterPro" id="IPR005100">
    <property type="entry name" value="NGN-domain"/>
</dbReference>
<keyword evidence="14" id="KW-1185">Reference proteome</keyword>
<evidence type="ECO:0000256" key="9">
    <source>
        <dbReference type="PIRNR" id="PIRNR036945"/>
    </source>
</evidence>
<feature type="compositionally biased region" description="Acidic residues" evidence="10">
    <location>
        <begin position="37"/>
        <end position="57"/>
    </location>
</feature>
<reference evidence="13 14" key="1">
    <citation type="submission" date="2016-07" db="EMBL/GenBank/DDBJ databases">
        <title>Pervasive Adenine N6-methylation of Active Genes in Fungi.</title>
        <authorList>
            <consortium name="DOE Joint Genome Institute"/>
            <person name="Mondo S.J."/>
            <person name="Dannebaum R.O."/>
            <person name="Kuo R.C."/>
            <person name="Labutti K."/>
            <person name="Haridas S."/>
            <person name="Kuo A."/>
            <person name="Salamov A."/>
            <person name="Ahrendt S.R."/>
            <person name="Lipzen A."/>
            <person name="Sullivan W."/>
            <person name="Andreopoulos W.B."/>
            <person name="Clum A."/>
            <person name="Lindquist E."/>
            <person name="Daum C."/>
            <person name="Ramamoorthy G.K."/>
            <person name="Gryganskyi A."/>
            <person name="Culley D."/>
            <person name="Magnuson J.K."/>
            <person name="James T.Y."/>
            <person name="O'Malley M.A."/>
            <person name="Stajich J.E."/>
            <person name="Spatafora J.W."/>
            <person name="Visel A."/>
            <person name="Grigoriev I.V."/>
        </authorList>
    </citation>
    <scope>NUCLEOTIDE SEQUENCE [LARGE SCALE GENOMIC DNA]</scope>
    <source>
        <strain evidence="13 14">68-887.2</strain>
    </source>
</reference>
<evidence type="ECO:0000256" key="3">
    <source>
        <dbReference type="ARBA" id="ARBA00020181"/>
    </source>
</evidence>
<feature type="domain" description="KOW" evidence="11">
    <location>
        <begin position="294"/>
        <end position="321"/>
    </location>
</feature>
<evidence type="ECO:0000313" key="14">
    <source>
        <dbReference type="Proteomes" id="UP000193986"/>
    </source>
</evidence>
<dbReference type="InterPro" id="IPR057936">
    <property type="entry name" value="KOWx_Spt5"/>
</dbReference>
<dbReference type="CDD" id="cd06084">
    <property type="entry name" value="KOW_Spt5_4"/>
    <property type="match status" value="1"/>
</dbReference>
<keyword evidence="6 9" id="KW-0539">Nucleus</keyword>
<dbReference type="Proteomes" id="UP000193986">
    <property type="component" value="Unassembled WGS sequence"/>
</dbReference>
<dbReference type="CDD" id="cd06081">
    <property type="entry name" value="KOW_Spt5_1"/>
    <property type="match status" value="1"/>
</dbReference>
<dbReference type="Pfam" id="PF23042">
    <property type="entry name" value="KOW1_SPT5"/>
    <property type="match status" value="1"/>
</dbReference>
<dbReference type="GO" id="GO:0003729">
    <property type="term" value="F:mRNA binding"/>
    <property type="evidence" value="ECO:0007669"/>
    <property type="project" value="TreeGrafter"/>
</dbReference>
<dbReference type="FunFam" id="2.30.30.30:FF:000018">
    <property type="entry name" value="Transcription elongation factor SPT5"/>
    <property type="match status" value="1"/>
</dbReference>
<dbReference type="InterPro" id="IPR022581">
    <property type="entry name" value="Spt5_N"/>
</dbReference>
<dbReference type="Gene3D" id="3.30.70.940">
    <property type="entry name" value="NusG, N-terminal domain"/>
    <property type="match status" value="1"/>
</dbReference>
<dbReference type="OrthoDB" id="28901at2759"/>
<feature type="domain" description="KOW" evidence="11">
    <location>
        <begin position="711"/>
        <end position="738"/>
    </location>
</feature>
<feature type="compositionally biased region" description="Basic and acidic residues" evidence="10">
    <location>
        <begin position="11"/>
        <end position="20"/>
    </location>
</feature>
<comment type="subcellular location">
    <subcellularLocation>
        <location evidence="1 9">Nucleus</location>
    </subcellularLocation>
</comment>
<dbReference type="Pfam" id="PF03439">
    <property type="entry name" value="Spt5-NGN"/>
    <property type="match status" value="1"/>
</dbReference>
<dbReference type="Pfam" id="PF23284">
    <property type="entry name" value="KOW2_Spt5"/>
    <property type="match status" value="1"/>
</dbReference>
<dbReference type="FunFam" id="2.30.30.30:FF:000029">
    <property type="entry name" value="Transcription elongation factor SPT5"/>
    <property type="match status" value="1"/>
</dbReference>
<comment type="function">
    <text evidence="7 9">The SPT4-SPT5 complex mediates both activation and inhibition of transcription elongation, and plays a role in pre-mRNA processing. This complex seems to be important for the stability of the RNA polymerase II elongation machinery on the chromatin template but not for the inherent ability of this machinery to translocate down the gene.</text>
</comment>
<keyword evidence="4" id="KW-0507">mRNA processing</keyword>
<evidence type="ECO:0000256" key="7">
    <source>
        <dbReference type="ARBA" id="ARBA00024691"/>
    </source>
</evidence>
<dbReference type="Pfam" id="PF11942">
    <property type="entry name" value="Spt5_N"/>
    <property type="match status" value="1"/>
</dbReference>
<dbReference type="InterPro" id="IPR014722">
    <property type="entry name" value="Rib_uL2_dom2"/>
</dbReference>
<dbReference type="PIRSF" id="PIRSF036945">
    <property type="entry name" value="Spt5"/>
    <property type="match status" value="1"/>
</dbReference>
<dbReference type="PANTHER" id="PTHR11125:SF7">
    <property type="entry name" value="TRANSCRIPTION ELONGATION FACTOR SPT5"/>
    <property type="match status" value="1"/>
</dbReference>
<comment type="caution">
    <text evidence="13">The sequence shown here is derived from an EMBL/GenBank/DDBJ whole genome shotgun (WGS) entry which is preliminary data.</text>
</comment>
<dbReference type="SUPFAM" id="SSF50104">
    <property type="entry name" value="Translation proteins SH3-like domain"/>
    <property type="match status" value="1"/>
</dbReference>
<dbReference type="InterPro" id="IPR024945">
    <property type="entry name" value="Spt5_C_dom"/>
</dbReference>
<dbReference type="GO" id="GO:0006397">
    <property type="term" value="P:mRNA processing"/>
    <property type="evidence" value="ECO:0007669"/>
    <property type="project" value="UniProtKB-KW"/>
</dbReference>
<dbReference type="InterPro" id="IPR008991">
    <property type="entry name" value="Translation_prot_SH3-like_sf"/>
</dbReference>
<dbReference type="EMBL" id="MCFC01000016">
    <property type="protein sequence ID" value="ORY31230.1"/>
    <property type="molecule type" value="Genomic_DNA"/>
</dbReference>
<dbReference type="GO" id="GO:0032784">
    <property type="term" value="P:regulation of DNA-templated transcription elongation"/>
    <property type="evidence" value="ECO:0007669"/>
    <property type="project" value="InterPro"/>
</dbReference>
<dbReference type="InterPro" id="IPR041975">
    <property type="entry name" value="KOW_Spt5_2"/>
</dbReference>
<dbReference type="AlphaFoldDB" id="A0A1Y2B9Q5"/>
<dbReference type="CDD" id="cd06083">
    <property type="entry name" value="KOW_Spt5_3"/>
    <property type="match status" value="1"/>
</dbReference>
<dbReference type="STRING" id="71784.A0A1Y2B9Q5"/>
<dbReference type="InterPro" id="IPR041978">
    <property type="entry name" value="KOW_Spt5_5"/>
</dbReference>
<dbReference type="SMART" id="SM01104">
    <property type="entry name" value="CTD"/>
    <property type="match status" value="1"/>
</dbReference>
<dbReference type="InterPro" id="IPR041973">
    <property type="entry name" value="KOW_Spt5_1"/>
</dbReference>
<dbReference type="Pfam" id="PF23290">
    <property type="entry name" value="KOW5_SPT5"/>
    <property type="match status" value="1"/>
</dbReference>
<gene>
    <name evidence="13" type="ORF">BCR39DRAFT_465969</name>
</gene>
<evidence type="ECO:0000256" key="6">
    <source>
        <dbReference type="ARBA" id="ARBA00023242"/>
    </source>
</evidence>
<evidence type="ECO:0000256" key="5">
    <source>
        <dbReference type="ARBA" id="ARBA00023163"/>
    </source>
</evidence>
<feature type="compositionally biased region" description="Polar residues" evidence="10">
    <location>
        <begin position="1"/>
        <end position="10"/>
    </location>
</feature>
<dbReference type="InParanoid" id="A0A1Y2B9Q5"/>
<feature type="region of interest" description="Disordered" evidence="10">
    <location>
        <begin position="1"/>
        <end position="98"/>
    </location>
</feature>
<accession>A0A1Y2B9Q5</accession>
<name>A0A1Y2B9Q5_9TREE</name>
<feature type="compositionally biased region" description="Gly residues" evidence="10">
    <location>
        <begin position="859"/>
        <end position="886"/>
    </location>
</feature>
<protein>
    <recommendedName>
        <fullName evidence="3 9">Transcription elongation factor SPT5</fullName>
    </recommendedName>
</protein>
<feature type="domain" description="KOW" evidence="11">
    <location>
        <begin position="625"/>
        <end position="650"/>
    </location>
</feature>
<evidence type="ECO:0000259" key="12">
    <source>
        <dbReference type="SMART" id="SM01104"/>
    </source>
</evidence>
<keyword evidence="5 9" id="KW-0804">Transcription</keyword>
<dbReference type="InterPro" id="IPR039385">
    <property type="entry name" value="NGN_Euk"/>
</dbReference>
<sequence length="1122" mass="121330">MSDVEGSSSPIEEKSSRDGSAEPSDANVGRKRPRDVDPDEKEDEEEKVEVEKEEDAGGDNRNNDEDEDEDDDDDDDDDEDEEDEERGEGERKKKRRKKNRVNRFIDIEAEVDEDDEEEELDDYEDVAGFIDEQPDDEAIARDDYAHRRLDQVQGRNDQESVEDIVQRLKQRHGRMAAARYNADSDRVPQRLLMPVEDRDPSLWKVYVKPGREQGIAASIFRKTFDAQYSANPIDVISVFYRDSLSGLIFVEARQSGPVTQALHGIVGVFMSRGVTRVPLEEMAPLLKIKKKDVILEPHMWIRMKRGKNAGDLAEVVDVDQMTSGVVGIKFIPRIDLTPREKKKERAANGRAGGSSSRPPARLFNPDDVRKIYGRGSVRSGGGSNTYLFDNDEYIEGFCIRDVKINLIETENVKPTLEEISQFSGSDDQTATKIDLSAIADAHKNIAASALFPGDKVEVYEGEQSGLYGAVVAVTPDVITIRAEGGEIHGQTVEVPAKSARKRFEIGEHVKILSGKNLNATGMVVEVRGDVVTLMSDQGEQEIKVFSKDLRKAAELAGTSDQAGMFDLHDMVMLDVSTAGVIIRMEGAILHVIDQNGAVRVVTPQQVTPRRENRLFAVATDSQGNDMKVGDAMKETSGENRRGEVINIYRSLFVFLHNREIAENNGVFVARAGSLVSVTPKSAVNDLSKLNPALNAAYSAVMPPPPMDVNRGRLVNTLVVVTKGTQKGLVGVIRDVLGTNARVELTTNNKLITIPMTSLKRKDAKTGNTFPLDTGSAAFASYNGRPTGGYDINPYANGGATPAPGGRTPAVAYGRTPNPYAVSKGGYPSRTPNPYAMGGGQTPALGGRTPAPGSRTPGWAGAGGKTPYGGGMDGGRTPGWAGAGAGGKTPLPGGSREDMASSRNAAPTPWAPIHAPTPAAGPYSAPTPWANPTPMNAPTPGPATAPTPAAYSAPTPGGVFSAPTPGQFNAVPTPYAAPTPAYSAPSNGLSGQNDVPWDWALDFSSVMVEVGPSTRPGTRNPLHFRRGALDGQLFGYSSLADEETPRCVLLTDPNVTEDIGAEYLRPGKPTMPGQVVVVVAGPARGQQRTTQYQNDDLWMMELEQGDVQQLVIPDRHLCRIWKT</sequence>
<feature type="domain" description="KOW" evidence="11">
    <location>
        <begin position="502"/>
        <end position="529"/>
    </location>
</feature>
<dbReference type="InterPro" id="IPR041977">
    <property type="entry name" value="KOW_Spt5_4"/>
</dbReference>
<dbReference type="Gene3D" id="2.30.30.30">
    <property type="match status" value="3"/>
</dbReference>
<dbReference type="Pfam" id="PF23291">
    <property type="entry name" value="KOW4_SPT5"/>
    <property type="match status" value="1"/>
</dbReference>
<dbReference type="GO" id="GO:0006357">
    <property type="term" value="P:regulation of transcription by RNA polymerase II"/>
    <property type="evidence" value="ECO:0007669"/>
    <property type="project" value="InterPro"/>
</dbReference>
<evidence type="ECO:0000256" key="8">
    <source>
        <dbReference type="ARBA" id="ARBA00025870"/>
    </source>
</evidence>
<evidence type="ECO:0000256" key="10">
    <source>
        <dbReference type="SAM" id="MobiDB-lite"/>
    </source>
</evidence>
<dbReference type="GO" id="GO:0006368">
    <property type="term" value="P:transcription elongation by RNA polymerase II"/>
    <property type="evidence" value="ECO:0007669"/>
    <property type="project" value="TreeGrafter"/>
</dbReference>
<dbReference type="InterPro" id="IPR036735">
    <property type="entry name" value="NGN_dom_sf"/>
</dbReference>
<evidence type="ECO:0000256" key="2">
    <source>
        <dbReference type="ARBA" id="ARBA00006956"/>
    </source>
</evidence>
<feature type="region of interest" description="Disordered" evidence="10">
    <location>
        <begin position="339"/>
        <end position="360"/>
    </location>
</feature>
<organism evidence="13 14">
    <name type="scientific">Naematelia encephala</name>
    <dbReference type="NCBI Taxonomy" id="71784"/>
    <lineage>
        <taxon>Eukaryota</taxon>
        <taxon>Fungi</taxon>
        <taxon>Dikarya</taxon>
        <taxon>Basidiomycota</taxon>
        <taxon>Agaricomycotina</taxon>
        <taxon>Tremellomycetes</taxon>
        <taxon>Tremellales</taxon>
        <taxon>Naemateliaceae</taxon>
        <taxon>Naematelia</taxon>
    </lineage>
</organism>
<dbReference type="CDD" id="cd09888">
    <property type="entry name" value="NGN_Euk"/>
    <property type="match status" value="1"/>
</dbReference>
<dbReference type="InterPro" id="IPR039659">
    <property type="entry name" value="SPT5"/>
</dbReference>
<dbReference type="FunCoup" id="A0A1Y2B9Q5">
    <property type="interactions" value="663"/>
</dbReference>
<proteinExistence type="inferred from homology"/>
<comment type="subunit">
    <text evidence="8">Component of the SPT4-SPT5 complex. Interacts with RNA polymerase II.</text>
</comment>
<dbReference type="GO" id="GO:0032044">
    <property type="term" value="C:DSIF complex"/>
    <property type="evidence" value="ECO:0007669"/>
    <property type="project" value="TreeGrafter"/>
</dbReference>
<evidence type="ECO:0000256" key="4">
    <source>
        <dbReference type="ARBA" id="ARBA00022664"/>
    </source>
</evidence>
<evidence type="ECO:0000259" key="11">
    <source>
        <dbReference type="SMART" id="SM00739"/>
    </source>
</evidence>
<feature type="compositionally biased region" description="Acidic residues" evidence="10">
    <location>
        <begin position="64"/>
        <end position="87"/>
    </location>
</feature>